<keyword evidence="5" id="KW-0694">RNA-binding</keyword>
<dbReference type="PROSITE" id="PS50126">
    <property type="entry name" value="S1"/>
    <property type="match status" value="1"/>
</dbReference>
<dbReference type="EMBL" id="QGDL01000003">
    <property type="protein sequence ID" value="PWJ30710.1"/>
    <property type="molecule type" value="Genomic_DNA"/>
</dbReference>
<dbReference type="GO" id="GO:0004540">
    <property type="term" value="F:RNA nuclease activity"/>
    <property type="evidence" value="ECO:0007669"/>
    <property type="project" value="InterPro"/>
</dbReference>
<comment type="caution">
    <text evidence="7">The sequence shown here is derived from an EMBL/GenBank/DDBJ whole genome shotgun (WGS) entry which is preliminary data.</text>
</comment>
<evidence type="ECO:0000256" key="4">
    <source>
        <dbReference type="ARBA" id="ARBA00022842"/>
    </source>
</evidence>
<dbReference type="GO" id="GO:0006364">
    <property type="term" value="P:rRNA processing"/>
    <property type="evidence" value="ECO:0007669"/>
    <property type="project" value="TreeGrafter"/>
</dbReference>
<feature type="domain" description="S1 motif" evidence="6">
    <location>
        <begin position="44"/>
        <end position="123"/>
    </location>
</feature>
<name>A0A2Y9BAF1_9FIRM</name>
<keyword evidence="4" id="KW-0460">Magnesium</keyword>
<dbReference type="InterPro" id="IPR019307">
    <property type="entry name" value="RNA-bd_AU-1/RNase_E/G"/>
</dbReference>
<dbReference type="GO" id="GO:0016787">
    <property type="term" value="F:hydrolase activity"/>
    <property type="evidence" value="ECO:0007669"/>
    <property type="project" value="UniProtKB-KW"/>
</dbReference>
<gene>
    <name evidence="7" type="ORF">A8806_103114</name>
</gene>
<evidence type="ECO:0000313" key="7">
    <source>
        <dbReference type="EMBL" id="PWJ30710.1"/>
    </source>
</evidence>
<dbReference type="PANTHER" id="PTHR30001">
    <property type="entry name" value="RIBONUCLEASE"/>
    <property type="match status" value="1"/>
</dbReference>
<dbReference type="GO" id="GO:0005737">
    <property type="term" value="C:cytoplasm"/>
    <property type="evidence" value="ECO:0007669"/>
    <property type="project" value="TreeGrafter"/>
</dbReference>
<dbReference type="GO" id="GO:0046872">
    <property type="term" value="F:metal ion binding"/>
    <property type="evidence" value="ECO:0007669"/>
    <property type="project" value="UniProtKB-KW"/>
</dbReference>
<dbReference type="GO" id="GO:0003723">
    <property type="term" value="F:RNA binding"/>
    <property type="evidence" value="ECO:0007669"/>
    <property type="project" value="UniProtKB-KW"/>
</dbReference>
<dbReference type="CDD" id="cd04453">
    <property type="entry name" value="S1_RNase_E"/>
    <property type="match status" value="1"/>
</dbReference>
<comment type="cofactor">
    <cofactor evidence="1">
        <name>Mg(2+)</name>
        <dbReference type="ChEBI" id="CHEBI:18420"/>
    </cofactor>
</comment>
<sequence length="398" mass="44822">MISRKILMMKEEDKIWMFLLEDDEIVEIHCEPAGDGAVKQHVIGNIYVGKVKNIVANIGAAFIEIESGVECYYDISQAPNAIFTKKIGKKPLCIGDELIVQISKEAVKTKAPTVSSNLSFTGRYAILTTGNTRIGTSSKLPKSLREELKEQLRPLKNEEYGLIIRTNAKDADFSAVLREIKELESSFQTLRKTAGSRTCFSCLQHAPNTYITDLKNVYTEGLAEIVIEGAKLYEEVKGYYEKEQPEDLTKLRLYDDSSLPLAKLYNTETTLSRALGERVWLKNGAYLIIQYTEALTVIDVNSGKCVAKKNPTDTYLKINMEAAKEVAKQMRIRNLSGIIIVDFINLDDEDATKELLRAFRQYLVKDPIQSTLVDVTGLQLVEVTRKKVRKPLHESIGR</sequence>
<dbReference type="Pfam" id="PF10150">
    <property type="entry name" value="RNase_E_G"/>
    <property type="match status" value="1"/>
</dbReference>
<keyword evidence="8" id="KW-1185">Reference proteome</keyword>
<evidence type="ECO:0000256" key="2">
    <source>
        <dbReference type="ARBA" id="ARBA00022723"/>
    </source>
</evidence>
<dbReference type="PANTHER" id="PTHR30001:SF0">
    <property type="entry name" value="RIBONUCLEASE G"/>
    <property type="match status" value="1"/>
</dbReference>
<keyword evidence="3" id="KW-0378">Hydrolase</keyword>
<proteinExistence type="predicted"/>
<evidence type="ECO:0000313" key="8">
    <source>
        <dbReference type="Proteomes" id="UP000245845"/>
    </source>
</evidence>
<dbReference type="AlphaFoldDB" id="A0A2Y9BAF1"/>
<keyword evidence="2" id="KW-0479">Metal-binding</keyword>
<dbReference type="Gene3D" id="2.40.50.140">
    <property type="entry name" value="Nucleic acid-binding proteins"/>
    <property type="match status" value="1"/>
</dbReference>
<organism evidence="7 8">
    <name type="scientific">Faecalicatena orotica</name>
    <dbReference type="NCBI Taxonomy" id="1544"/>
    <lineage>
        <taxon>Bacteria</taxon>
        <taxon>Bacillati</taxon>
        <taxon>Bacillota</taxon>
        <taxon>Clostridia</taxon>
        <taxon>Lachnospirales</taxon>
        <taxon>Lachnospiraceae</taxon>
        <taxon>Faecalicatena</taxon>
    </lineage>
</organism>
<dbReference type="InterPro" id="IPR012340">
    <property type="entry name" value="NA-bd_OB-fold"/>
</dbReference>
<evidence type="ECO:0000259" key="6">
    <source>
        <dbReference type="PROSITE" id="PS50126"/>
    </source>
</evidence>
<dbReference type="Proteomes" id="UP000245845">
    <property type="component" value="Unassembled WGS sequence"/>
</dbReference>
<protein>
    <submittedName>
        <fullName evidence="7">Ribonuclease G</fullName>
    </submittedName>
</protein>
<evidence type="ECO:0000256" key="5">
    <source>
        <dbReference type="ARBA" id="ARBA00022884"/>
    </source>
</evidence>
<evidence type="ECO:0000256" key="1">
    <source>
        <dbReference type="ARBA" id="ARBA00001946"/>
    </source>
</evidence>
<accession>A0A2Y9BAF1</accession>
<dbReference type="SUPFAM" id="SSF50249">
    <property type="entry name" value="Nucleic acid-binding proteins"/>
    <property type="match status" value="1"/>
</dbReference>
<dbReference type="InterPro" id="IPR003029">
    <property type="entry name" value="S1_domain"/>
</dbReference>
<reference evidence="7 8" key="1">
    <citation type="submission" date="2018-05" db="EMBL/GenBank/DDBJ databases">
        <title>The Hungate 1000. A catalogue of reference genomes from the rumen microbiome.</title>
        <authorList>
            <person name="Kelly W."/>
        </authorList>
    </citation>
    <scope>NUCLEOTIDE SEQUENCE [LARGE SCALE GENOMIC DNA]</scope>
    <source>
        <strain evidence="7 8">NLAE-zl-C242</strain>
    </source>
</reference>
<dbReference type="InterPro" id="IPR004659">
    <property type="entry name" value="RNase_E/G"/>
</dbReference>
<evidence type="ECO:0000256" key="3">
    <source>
        <dbReference type="ARBA" id="ARBA00022801"/>
    </source>
</evidence>